<dbReference type="EMBL" id="JARJCM010000005">
    <property type="protein sequence ID" value="KAJ7044913.1"/>
    <property type="molecule type" value="Genomic_DNA"/>
</dbReference>
<protein>
    <submittedName>
        <fullName evidence="2">Uncharacterized protein</fullName>
    </submittedName>
</protein>
<feature type="compositionally biased region" description="Acidic residues" evidence="1">
    <location>
        <begin position="247"/>
        <end position="257"/>
    </location>
</feature>
<reference evidence="2" key="1">
    <citation type="submission" date="2023-03" db="EMBL/GenBank/DDBJ databases">
        <title>Massive genome expansion in bonnet fungi (Mycena s.s.) driven by repeated elements and novel gene families across ecological guilds.</title>
        <authorList>
            <consortium name="Lawrence Berkeley National Laboratory"/>
            <person name="Harder C.B."/>
            <person name="Miyauchi S."/>
            <person name="Viragh M."/>
            <person name="Kuo A."/>
            <person name="Thoen E."/>
            <person name="Andreopoulos B."/>
            <person name="Lu D."/>
            <person name="Skrede I."/>
            <person name="Drula E."/>
            <person name="Henrissat B."/>
            <person name="Morin E."/>
            <person name="Kohler A."/>
            <person name="Barry K."/>
            <person name="LaButti K."/>
            <person name="Morin E."/>
            <person name="Salamov A."/>
            <person name="Lipzen A."/>
            <person name="Mereny Z."/>
            <person name="Hegedus B."/>
            <person name="Baldrian P."/>
            <person name="Stursova M."/>
            <person name="Weitz H."/>
            <person name="Taylor A."/>
            <person name="Grigoriev I.V."/>
            <person name="Nagy L.G."/>
            <person name="Martin F."/>
            <person name="Kauserud H."/>
        </authorList>
    </citation>
    <scope>NUCLEOTIDE SEQUENCE</scope>
    <source>
        <strain evidence="2">CBHHK200</strain>
    </source>
</reference>
<comment type="caution">
    <text evidence="2">The sequence shown here is derived from an EMBL/GenBank/DDBJ whole genome shotgun (WGS) entry which is preliminary data.</text>
</comment>
<name>A0AAD6TIL7_9AGAR</name>
<feature type="compositionally biased region" description="Low complexity" evidence="1">
    <location>
        <begin position="220"/>
        <end position="244"/>
    </location>
</feature>
<feature type="compositionally biased region" description="Low complexity" evidence="1">
    <location>
        <begin position="259"/>
        <end position="274"/>
    </location>
</feature>
<evidence type="ECO:0000256" key="1">
    <source>
        <dbReference type="SAM" id="MobiDB-lite"/>
    </source>
</evidence>
<proteinExistence type="predicted"/>
<dbReference type="Proteomes" id="UP001218188">
    <property type="component" value="Unassembled WGS sequence"/>
</dbReference>
<feature type="region of interest" description="Disordered" evidence="1">
    <location>
        <begin position="377"/>
        <end position="396"/>
    </location>
</feature>
<organism evidence="2 3">
    <name type="scientific">Mycena alexandri</name>
    <dbReference type="NCBI Taxonomy" id="1745969"/>
    <lineage>
        <taxon>Eukaryota</taxon>
        <taxon>Fungi</taxon>
        <taxon>Dikarya</taxon>
        <taxon>Basidiomycota</taxon>
        <taxon>Agaricomycotina</taxon>
        <taxon>Agaricomycetes</taxon>
        <taxon>Agaricomycetidae</taxon>
        <taxon>Agaricales</taxon>
        <taxon>Marasmiineae</taxon>
        <taxon>Mycenaceae</taxon>
        <taxon>Mycena</taxon>
    </lineage>
</organism>
<dbReference type="AlphaFoldDB" id="A0AAD6TIL7"/>
<evidence type="ECO:0000313" key="3">
    <source>
        <dbReference type="Proteomes" id="UP001218188"/>
    </source>
</evidence>
<accession>A0AAD6TIL7</accession>
<gene>
    <name evidence="2" type="ORF">C8F04DRAFT_518585</name>
</gene>
<sequence>MALACTDVAEVLGPVLDWSVTHTPIQTSRIILEVQAWLRSSLPPLVVIAPSEDGSETFPEITFRDDLEGYLNTFQSLPQKPAWPMNVHRRDRGLNAVPMIILSTELVGWLLATIDATDDQVDAAIRSRHAATASIKTTVVHELSHLWVMEKHLGDSPRRKDVIGAEGSKYDAAEDEKKAGVIEAGNLVETAWLGGPHKLALDNDGWLRFVVYETTSTSSATSASSARPSSVASSSSSSSSVTFSGDTESDFSTDEECVPSAPSSSGPSSPLGSPFQIQPLFHDPAIAAVEEQDRIHHVRICNDEILESLWAPGLPRLSGGIVGHPSPFIRAKGYHRLQTPSPTPPPTPLPTQRQRPDNLFAGEVVPLYLRTEGLPPKWPSVFGRQSDHTQSCTTPK</sequence>
<keyword evidence="3" id="KW-1185">Reference proteome</keyword>
<feature type="region of interest" description="Disordered" evidence="1">
    <location>
        <begin position="220"/>
        <end position="275"/>
    </location>
</feature>
<evidence type="ECO:0000313" key="2">
    <source>
        <dbReference type="EMBL" id="KAJ7044913.1"/>
    </source>
</evidence>